<dbReference type="Gene3D" id="2.30.110.10">
    <property type="entry name" value="Electron Transport, Fmn-binding Protein, Chain A"/>
    <property type="match status" value="1"/>
</dbReference>
<protein>
    <submittedName>
        <fullName evidence="4">Flavin-dependent monooxygenase, reductase subunit HsaB</fullName>
        <ecNumber evidence="4">1.5.1.36</ecNumber>
    </submittedName>
</protein>
<evidence type="ECO:0000313" key="5">
    <source>
        <dbReference type="Proteomes" id="UP000053096"/>
    </source>
</evidence>
<feature type="domain" description="Flavin reductase like" evidence="2">
    <location>
        <begin position="14"/>
        <end position="160"/>
    </location>
</feature>
<dbReference type="EC" id="1.5.1.36" evidence="4"/>
<dbReference type="GO" id="GO:0010181">
    <property type="term" value="F:FMN binding"/>
    <property type="evidence" value="ECO:0007669"/>
    <property type="project" value="InterPro"/>
</dbReference>
<dbReference type="SMART" id="SM00903">
    <property type="entry name" value="Flavin_Reduct"/>
    <property type="match status" value="1"/>
</dbReference>
<dbReference type="InterPro" id="IPR012349">
    <property type="entry name" value="Split_barrel_FMN-bd"/>
</dbReference>
<evidence type="ECO:0000313" key="4">
    <source>
        <dbReference type="EMBL" id="CUJ06804.1"/>
    </source>
</evidence>
<evidence type="ECO:0000313" key="6">
    <source>
        <dbReference type="Proteomes" id="UP000092950"/>
    </source>
</evidence>
<keyword evidence="1 4" id="KW-0560">Oxidoreductase</keyword>
<dbReference type="GO" id="GO:0004497">
    <property type="term" value="F:monooxygenase activity"/>
    <property type="evidence" value="ECO:0007669"/>
    <property type="project" value="UniProtKB-KW"/>
</dbReference>
<dbReference type="RefSeq" id="WP_053073274.1">
    <property type="nucleotide sequence ID" value="NZ_CAJGUP010000180.1"/>
</dbReference>
<dbReference type="PANTHER" id="PTHR30466">
    <property type="entry name" value="FLAVIN REDUCTASE"/>
    <property type="match status" value="1"/>
</dbReference>
<keyword evidence="6" id="KW-1185">Reference proteome</keyword>
<dbReference type="AlphaFoldDB" id="A0A0M7HCQ9"/>
<dbReference type="PANTHER" id="PTHR30466:SF1">
    <property type="entry name" value="FMN REDUCTASE (NADH) RUTF"/>
    <property type="match status" value="1"/>
</dbReference>
<dbReference type="KEGG" id="bpdz:BBN53_13765"/>
<dbReference type="InterPro" id="IPR002563">
    <property type="entry name" value="Flavin_Rdtase-like_dom"/>
</dbReference>
<gene>
    <name evidence="4" type="primary">hsaB_3</name>
    <name evidence="3" type="ORF">BBN53_13765</name>
    <name evidence="4" type="ORF">ERS370011_03592</name>
</gene>
<dbReference type="InterPro" id="IPR050268">
    <property type="entry name" value="NADH-dep_flavin_reductase"/>
</dbReference>
<dbReference type="GO" id="GO:0006208">
    <property type="term" value="P:pyrimidine nucleobase catabolic process"/>
    <property type="evidence" value="ECO:0007669"/>
    <property type="project" value="TreeGrafter"/>
</dbReference>
<dbReference type="GO" id="GO:0042602">
    <property type="term" value="F:riboflavin reductase (NADPH) activity"/>
    <property type="evidence" value="ECO:0007669"/>
    <property type="project" value="TreeGrafter"/>
</dbReference>
<reference evidence="4 5" key="1">
    <citation type="submission" date="2015-09" db="EMBL/GenBank/DDBJ databases">
        <authorList>
            <person name="Jackson K.R."/>
            <person name="Lunt B.L."/>
            <person name="Fisher J.N.B."/>
            <person name="Gardner A.V."/>
            <person name="Bailey M.E."/>
            <person name="Deus L.M."/>
            <person name="Earl A.S."/>
            <person name="Gibby P.D."/>
            <person name="Hartmann K.A."/>
            <person name="Liu J.E."/>
            <person name="Manci A.M."/>
            <person name="Nielsen D.A."/>
            <person name="Solomon M.B."/>
            <person name="Breakwell D.P."/>
            <person name="Burnett S.H."/>
            <person name="Grose J.H."/>
        </authorList>
    </citation>
    <scope>NUCLEOTIDE SEQUENCE [LARGE SCALE GENOMIC DNA]</scope>
    <source>
        <strain evidence="4 5">2789STDY5608636</strain>
    </source>
</reference>
<dbReference type="OrthoDB" id="9792858at2"/>
<organism evidence="4 5">
    <name type="scientific">Bordetella pseudohinzii</name>
    <dbReference type="NCBI Taxonomy" id="1331258"/>
    <lineage>
        <taxon>Bacteria</taxon>
        <taxon>Pseudomonadati</taxon>
        <taxon>Pseudomonadota</taxon>
        <taxon>Betaproteobacteria</taxon>
        <taxon>Burkholderiales</taxon>
        <taxon>Alcaligenaceae</taxon>
        <taxon>Bordetella</taxon>
    </lineage>
</organism>
<dbReference type="SUPFAM" id="SSF50475">
    <property type="entry name" value="FMN-binding split barrel"/>
    <property type="match status" value="1"/>
</dbReference>
<dbReference type="Proteomes" id="UP000092950">
    <property type="component" value="Chromosome"/>
</dbReference>
<sequence length="165" mass="17855">MLTVENSRKFRSLMSRFVTGVTVIAVPHSDEQDQVVAMTASSVTSVSLNPLLLLFCVRNESRLLPHLRAAGTFSVNILASHQDDVSRFYGGQESMGAQGDWQMQAYSAPTLTGANAAFVCRVEDLRAFGDHHVVIGEVTEMLSADPPSPALIYAAGKYMGVELHA</sequence>
<evidence type="ECO:0000256" key="1">
    <source>
        <dbReference type="ARBA" id="ARBA00023002"/>
    </source>
</evidence>
<name>A0A0M7HCQ9_9BORD</name>
<accession>A0A0M7HCQ9</accession>
<keyword evidence="4" id="KW-0503">Monooxygenase</keyword>
<dbReference type="EMBL" id="CYTV01000012">
    <property type="protein sequence ID" value="CUJ06804.1"/>
    <property type="molecule type" value="Genomic_DNA"/>
</dbReference>
<dbReference type="GO" id="GO:0036382">
    <property type="term" value="F:flavin reductase (NADH) activity"/>
    <property type="evidence" value="ECO:0007669"/>
    <property type="project" value="UniProtKB-EC"/>
</dbReference>
<reference evidence="3 6" key="2">
    <citation type="submission" date="2016-07" db="EMBL/GenBank/DDBJ databases">
        <title>Complete genome sequences of Bordetella pseudohinzii.</title>
        <authorList>
            <person name="Spilker T."/>
            <person name="Darrah R."/>
            <person name="LiPuma J.J."/>
        </authorList>
    </citation>
    <scope>NUCLEOTIDE SEQUENCE [LARGE SCALE GENOMIC DNA]</scope>
    <source>
        <strain evidence="3 6">HI4681</strain>
    </source>
</reference>
<dbReference type="Proteomes" id="UP000053096">
    <property type="component" value="Unassembled WGS sequence"/>
</dbReference>
<proteinExistence type="predicted"/>
<dbReference type="Pfam" id="PF01613">
    <property type="entry name" value="Flavin_Reduct"/>
    <property type="match status" value="1"/>
</dbReference>
<evidence type="ECO:0000313" key="3">
    <source>
        <dbReference type="EMBL" id="ANY16853.1"/>
    </source>
</evidence>
<evidence type="ECO:0000259" key="2">
    <source>
        <dbReference type="SMART" id="SM00903"/>
    </source>
</evidence>
<dbReference type="EMBL" id="CP016440">
    <property type="protein sequence ID" value="ANY16853.1"/>
    <property type="molecule type" value="Genomic_DNA"/>
</dbReference>